<comment type="caution">
    <text evidence="1">The sequence shown here is derived from an EMBL/GenBank/DDBJ whole genome shotgun (WGS) entry which is preliminary data.</text>
</comment>
<evidence type="ECO:0000313" key="1">
    <source>
        <dbReference type="EMBL" id="MPN53117.1"/>
    </source>
</evidence>
<accession>A0A645IPF3</accession>
<dbReference type="EMBL" id="VSSQ01119919">
    <property type="protein sequence ID" value="MPN53117.1"/>
    <property type="molecule type" value="Genomic_DNA"/>
</dbReference>
<name>A0A645IPF3_9ZZZZ</name>
<sequence length="135" mass="15234">MDFDRFPLDMDLYAGLLIPEQQPEGQFAADVVPVFDPAVIIILHDPQIGREKVIPQKGMFGVFRHTYGVPEHLLSIENQYNCDKEKIQSNGGKDEKRKFHIDRIAGRDCHHRHSCLHAAPRAECRAGKSKSGSLS</sequence>
<protein>
    <submittedName>
        <fullName evidence="1">Uncharacterized protein</fullName>
    </submittedName>
</protein>
<reference evidence="1" key="1">
    <citation type="submission" date="2019-08" db="EMBL/GenBank/DDBJ databases">
        <authorList>
            <person name="Kucharzyk K."/>
            <person name="Murdoch R.W."/>
            <person name="Higgins S."/>
            <person name="Loffler F."/>
        </authorList>
    </citation>
    <scope>NUCLEOTIDE SEQUENCE</scope>
</reference>
<proteinExistence type="predicted"/>
<dbReference type="AlphaFoldDB" id="A0A645IPF3"/>
<organism evidence="1">
    <name type="scientific">bioreactor metagenome</name>
    <dbReference type="NCBI Taxonomy" id="1076179"/>
    <lineage>
        <taxon>unclassified sequences</taxon>
        <taxon>metagenomes</taxon>
        <taxon>ecological metagenomes</taxon>
    </lineage>
</organism>
<gene>
    <name evidence="1" type="ORF">SDC9_200781</name>
</gene>